<keyword evidence="6 9" id="KW-0812">Transmembrane</keyword>
<evidence type="ECO:0000259" key="11">
    <source>
        <dbReference type="PROSITE" id="PS50928"/>
    </source>
</evidence>
<dbReference type="GO" id="GO:0005886">
    <property type="term" value="C:plasma membrane"/>
    <property type="evidence" value="ECO:0007669"/>
    <property type="project" value="UniProtKB-SubCell"/>
</dbReference>
<keyword evidence="5 10" id="KW-0500">Molybdenum</keyword>
<dbReference type="Gene3D" id="1.10.3720.10">
    <property type="entry name" value="MetI-like"/>
    <property type="match status" value="1"/>
</dbReference>
<dbReference type="OrthoDB" id="9795403at2"/>
<dbReference type="PANTHER" id="PTHR30183">
    <property type="entry name" value="MOLYBDENUM TRANSPORT SYSTEM PERMEASE PROTEIN MODB"/>
    <property type="match status" value="1"/>
</dbReference>
<evidence type="ECO:0000256" key="2">
    <source>
        <dbReference type="ARBA" id="ARBA00007069"/>
    </source>
</evidence>
<evidence type="ECO:0000256" key="5">
    <source>
        <dbReference type="ARBA" id="ARBA00022505"/>
    </source>
</evidence>
<evidence type="ECO:0000256" key="6">
    <source>
        <dbReference type="ARBA" id="ARBA00022692"/>
    </source>
</evidence>
<accession>A0A223D3C7</accession>
<organism evidence="12 13">
    <name type="scientific">Tumebacillus algifaecis</name>
    <dbReference type="NCBI Taxonomy" id="1214604"/>
    <lineage>
        <taxon>Bacteria</taxon>
        <taxon>Bacillati</taxon>
        <taxon>Bacillota</taxon>
        <taxon>Bacilli</taxon>
        <taxon>Bacillales</taxon>
        <taxon>Alicyclobacillaceae</taxon>
        <taxon>Tumebacillus</taxon>
    </lineage>
</organism>
<feature type="transmembrane region" description="Helical" evidence="9">
    <location>
        <begin position="12"/>
        <end position="32"/>
    </location>
</feature>
<name>A0A223D3C7_9BACL</name>
<keyword evidence="13" id="KW-1185">Reference proteome</keyword>
<dbReference type="InterPro" id="IPR035906">
    <property type="entry name" value="MetI-like_sf"/>
</dbReference>
<evidence type="ECO:0000313" key="12">
    <source>
        <dbReference type="EMBL" id="ASS75896.1"/>
    </source>
</evidence>
<feature type="transmembrane region" description="Helical" evidence="9">
    <location>
        <begin position="82"/>
        <end position="103"/>
    </location>
</feature>
<dbReference type="InterPro" id="IPR000515">
    <property type="entry name" value="MetI-like"/>
</dbReference>
<dbReference type="NCBIfam" id="NF038017">
    <property type="entry name" value="ABC_perm1"/>
    <property type="match status" value="1"/>
</dbReference>
<protein>
    <recommendedName>
        <fullName evidence="10">Molybdenum transport system permease</fullName>
    </recommendedName>
</protein>
<dbReference type="Proteomes" id="UP000214688">
    <property type="component" value="Chromosome"/>
</dbReference>
<keyword evidence="8 9" id="KW-0472">Membrane</keyword>
<evidence type="ECO:0000256" key="10">
    <source>
        <dbReference type="RuleBase" id="RU365097"/>
    </source>
</evidence>
<dbReference type="PROSITE" id="PS50928">
    <property type="entry name" value="ABC_TM1"/>
    <property type="match status" value="1"/>
</dbReference>
<evidence type="ECO:0000256" key="9">
    <source>
        <dbReference type="RuleBase" id="RU363032"/>
    </source>
</evidence>
<feature type="transmembrane region" description="Helical" evidence="9">
    <location>
        <begin position="44"/>
        <end position="70"/>
    </location>
</feature>
<keyword evidence="3 9" id="KW-0813">Transport</keyword>
<proteinExistence type="inferred from homology"/>
<dbReference type="EMBL" id="CP022657">
    <property type="protein sequence ID" value="ASS75896.1"/>
    <property type="molecule type" value="Genomic_DNA"/>
</dbReference>
<keyword evidence="7 9" id="KW-1133">Transmembrane helix</keyword>
<feature type="transmembrane region" description="Helical" evidence="9">
    <location>
        <begin position="192"/>
        <end position="210"/>
    </location>
</feature>
<evidence type="ECO:0000256" key="4">
    <source>
        <dbReference type="ARBA" id="ARBA00022475"/>
    </source>
</evidence>
<feature type="transmembrane region" description="Helical" evidence="9">
    <location>
        <begin position="131"/>
        <end position="153"/>
    </location>
</feature>
<comment type="similarity">
    <text evidence="2 10">Belongs to the binding-protein-dependent transport system permease family. CysTW subfamily.</text>
</comment>
<comment type="function">
    <text evidence="10">Part of the binding-protein-dependent transport system for molybdenum; probably responsible for the translocation of the substrate across the membrane.</text>
</comment>
<dbReference type="AlphaFoldDB" id="A0A223D3C7"/>
<dbReference type="KEGG" id="tab:CIG75_13640"/>
<gene>
    <name evidence="12" type="primary">modB</name>
    <name evidence="12" type="ORF">CIG75_13640</name>
</gene>
<dbReference type="NCBIfam" id="TIGR02141">
    <property type="entry name" value="modB_ABC"/>
    <property type="match status" value="1"/>
</dbReference>
<dbReference type="RefSeq" id="WP_094237135.1">
    <property type="nucleotide sequence ID" value="NZ_CP022657.1"/>
</dbReference>
<dbReference type="SUPFAM" id="SSF161098">
    <property type="entry name" value="MetI-like"/>
    <property type="match status" value="1"/>
</dbReference>
<evidence type="ECO:0000313" key="13">
    <source>
        <dbReference type="Proteomes" id="UP000214688"/>
    </source>
</evidence>
<dbReference type="CDD" id="cd06261">
    <property type="entry name" value="TM_PBP2"/>
    <property type="match status" value="1"/>
</dbReference>
<dbReference type="PANTHER" id="PTHR30183:SF3">
    <property type="entry name" value="MOLYBDENUM TRANSPORT SYSTEM PERMEASE PROTEIN MODB"/>
    <property type="match status" value="1"/>
</dbReference>
<feature type="domain" description="ABC transmembrane type-1" evidence="11">
    <location>
        <begin position="10"/>
        <end position="210"/>
    </location>
</feature>
<evidence type="ECO:0000256" key="1">
    <source>
        <dbReference type="ARBA" id="ARBA00004651"/>
    </source>
</evidence>
<dbReference type="Pfam" id="PF00528">
    <property type="entry name" value="BPD_transp_1"/>
    <property type="match status" value="1"/>
</dbReference>
<dbReference type="InterPro" id="IPR049783">
    <property type="entry name" value="ABC_perm_TupB-like"/>
</dbReference>
<sequence length="218" mass="23865">MIGESFWSPVWLSLKVAGCATLITVILGTLIGKWMARREFHGKMVLESILLLPMVMPPTVVGFGLLVVLGRSGLGQIFPDNGILFSWYAAVIASSIVSFPLMYQAAKTGFEMIDKELEAVATTMGANSWQVLWHVTLPLSWPALLSGFLLSFVRATGEFGATLMVAGNIPGRTQTLPLGIYNAVESGQNGLAWAWVICLFLFSFFMMWLIRRLGAKTT</sequence>
<dbReference type="GO" id="GO:0015098">
    <property type="term" value="F:molybdate ion transmembrane transporter activity"/>
    <property type="evidence" value="ECO:0007669"/>
    <property type="project" value="UniProtKB-UniRule"/>
</dbReference>
<reference evidence="12 13" key="1">
    <citation type="journal article" date="2015" name="Int. J. Syst. Evol. Microbiol.">
        <title>Tumebacillus algifaecis sp. nov., isolated from decomposing algal scum.</title>
        <authorList>
            <person name="Wu Y.F."/>
            <person name="Zhang B."/>
            <person name="Xing P."/>
            <person name="Wu Q.L."/>
            <person name="Liu S.J."/>
        </authorList>
    </citation>
    <scope>NUCLEOTIDE SEQUENCE [LARGE SCALE GENOMIC DNA]</scope>
    <source>
        <strain evidence="12 13">THMBR28</strain>
    </source>
</reference>
<comment type="subcellular location">
    <subcellularLocation>
        <location evidence="1 9">Cell membrane</location>
        <topology evidence="1 9">Multi-pass membrane protein</topology>
    </subcellularLocation>
</comment>
<evidence type="ECO:0000256" key="8">
    <source>
        <dbReference type="ARBA" id="ARBA00023136"/>
    </source>
</evidence>
<dbReference type="InterPro" id="IPR011867">
    <property type="entry name" value="ModB_ABC"/>
</dbReference>
<evidence type="ECO:0000256" key="7">
    <source>
        <dbReference type="ARBA" id="ARBA00022989"/>
    </source>
</evidence>
<keyword evidence="4 10" id="KW-1003">Cell membrane</keyword>
<evidence type="ECO:0000256" key="3">
    <source>
        <dbReference type="ARBA" id="ARBA00022448"/>
    </source>
</evidence>